<dbReference type="EMBL" id="BOOC01000043">
    <property type="protein sequence ID" value="GIH43667.1"/>
    <property type="molecule type" value="Genomic_DNA"/>
</dbReference>
<organism evidence="2 3">
    <name type="scientific">Microbispora corallina</name>
    <dbReference type="NCBI Taxonomy" id="83302"/>
    <lineage>
        <taxon>Bacteria</taxon>
        <taxon>Bacillati</taxon>
        <taxon>Actinomycetota</taxon>
        <taxon>Actinomycetes</taxon>
        <taxon>Streptosporangiales</taxon>
        <taxon>Streptosporangiaceae</taxon>
        <taxon>Microbispora</taxon>
    </lineage>
</organism>
<evidence type="ECO:0000259" key="1">
    <source>
        <dbReference type="Pfam" id="PF01471"/>
    </source>
</evidence>
<dbReference type="Proteomes" id="UP000603904">
    <property type="component" value="Unassembled WGS sequence"/>
</dbReference>
<dbReference type="InterPro" id="IPR036366">
    <property type="entry name" value="PGBDSf"/>
</dbReference>
<accession>A0ABQ4G9D1</accession>
<dbReference type="Pfam" id="PF01471">
    <property type="entry name" value="PG_binding_1"/>
    <property type="match status" value="1"/>
</dbReference>
<evidence type="ECO:0000313" key="3">
    <source>
        <dbReference type="Proteomes" id="UP000603904"/>
    </source>
</evidence>
<dbReference type="Gene3D" id="1.10.101.10">
    <property type="entry name" value="PGBD-like superfamily/PGBD"/>
    <property type="match status" value="1"/>
</dbReference>
<evidence type="ECO:0000313" key="2">
    <source>
        <dbReference type="EMBL" id="GIH43667.1"/>
    </source>
</evidence>
<dbReference type="InterPro" id="IPR002477">
    <property type="entry name" value="Peptidoglycan-bd-like"/>
</dbReference>
<comment type="caution">
    <text evidence="2">The sequence shown here is derived from an EMBL/GenBank/DDBJ whole genome shotgun (WGS) entry which is preliminary data.</text>
</comment>
<keyword evidence="3" id="KW-1185">Reference proteome</keyword>
<proteinExistence type="predicted"/>
<name>A0ABQ4G9D1_9ACTN</name>
<dbReference type="SUPFAM" id="SSF47090">
    <property type="entry name" value="PGBD-like"/>
    <property type="match status" value="1"/>
</dbReference>
<feature type="domain" description="Peptidoglycan binding-like" evidence="1">
    <location>
        <begin position="131"/>
        <end position="195"/>
    </location>
</feature>
<dbReference type="RefSeq" id="WP_204060737.1">
    <property type="nucleotide sequence ID" value="NZ_BOOC01000043.1"/>
</dbReference>
<sequence length="371" mass="37564">MVTEGDGDARRRRGRLVVAGAALAAVAGAGAVAVATRGGPPPAPRVTGIPVATTTVVKTDLSDTVTLPGTLGFGAARPLRGAGTGLVTRLPKPGATTVRGRPLYWADDRPVAVFYGDTPLFRRLGALGARGRDVAVVADNLRALGYAPGSAPVRSWSPAPQGTPAPPGEVFTASLRAALKRWQQDNGLKPTGVLDVGQAVVFPGPMRVDAVKAQLGDPVAGEILSVTRTAQVVTVPVETASAGTIRRGAKVRIVLPDGRTAGGTVTAVARTAQDAADSSGQSQTRLDVTVTPAKRIKGLDAAPVEVRFTSALRRGVLAVPIGALLALREGGYALQTPGGTLVAARTGMFARGMVEVGGPGIAAGLKVVTSS</sequence>
<protein>
    <submittedName>
        <fullName evidence="2">Peptidoglycan-binding protein</fullName>
    </submittedName>
</protein>
<gene>
    <name evidence="2" type="ORF">Mco01_66670</name>
</gene>
<reference evidence="2 3" key="1">
    <citation type="submission" date="2021-01" db="EMBL/GenBank/DDBJ databases">
        <title>Whole genome shotgun sequence of Microbispora corallina NBRC 16416.</title>
        <authorList>
            <person name="Komaki H."/>
            <person name="Tamura T."/>
        </authorList>
    </citation>
    <scope>NUCLEOTIDE SEQUENCE [LARGE SCALE GENOMIC DNA]</scope>
    <source>
        <strain evidence="2 3">NBRC 16416</strain>
    </source>
</reference>
<dbReference type="InterPro" id="IPR036365">
    <property type="entry name" value="PGBD-like_sf"/>
</dbReference>